<evidence type="ECO:0000256" key="8">
    <source>
        <dbReference type="SAM" id="Phobius"/>
    </source>
</evidence>
<dbReference type="InParanoid" id="H3BC30"/>
<comment type="subcellular location">
    <subcellularLocation>
        <location evidence="1">Cell membrane</location>
    </subcellularLocation>
    <subcellularLocation>
        <location evidence="2">Cytoplasm</location>
    </subcellularLocation>
</comment>
<keyword evidence="4" id="KW-0963">Cytoplasm</keyword>
<reference evidence="9" key="3">
    <citation type="submission" date="2025-09" db="UniProtKB">
        <authorList>
            <consortium name="Ensembl"/>
        </authorList>
    </citation>
    <scope>IDENTIFICATION</scope>
</reference>
<dbReference type="Bgee" id="ENSLACG00000017109">
    <property type="expression patterns" value="Expressed in pelvic fin and 4 other cell types or tissues"/>
</dbReference>
<dbReference type="EMBL" id="AFYH01033444">
    <property type="status" value="NOT_ANNOTATED_CDS"/>
    <property type="molecule type" value="Genomic_DNA"/>
</dbReference>
<feature type="coiled-coil region" evidence="7">
    <location>
        <begin position="225"/>
        <end position="287"/>
    </location>
</feature>
<accession>H3BC30</accession>
<dbReference type="Proteomes" id="UP000008672">
    <property type="component" value="Unassembled WGS sequence"/>
</dbReference>
<name>H3BC30_LATCH</name>
<reference evidence="10" key="1">
    <citation type="submission" date="2011-08" db="EMBL/GenBank/DDBJ databases">
        <title>The draft genome of Latimeria chalumnae.</title>
        <authorList>
            <person name="Di Palma F."/>
            <person name="Alfoldi J."/>
            <person name="Johnson J."/>
            <person name="Berlin A."/>
            <person name="Gnerre S."/>
            <person name="Jaffe D."/>
            <person name="MacCallum I."/>
            <person name="Young S."/>
            <person name="Walker B.J."/>
            <person name="Lander E."/>
            <person name="Lindblad-Toh K."/>
        </authorList>
    </citation>
    <scope>NUCLEOTIDE SEQUENCE [LARGE SCALE GENOMIC DNA]</scope>
    <source>
        <strain evidence="10">Wild caught</strain>
    </source>
</reference>
<feature type="coiled-coil region" evidence="7">
    <location>
        <begin position="448"/>
        <end position="475"/>
    </location>
</feature>
<dbReference type="STRING" id="7897.ENSLACP00000019451"/>
<evidence type="ECO:0000256" key="3">
    <source>
        <dbReference type="ARBA" id="ARBA00022475"/>
    </source>
</evidence>
<dbReference type="Ensembl" id="ENSLACT00000019588.1">
    <property type="protein sequence ID" value="ENSLACP00000019451.1"/>
    <property type="gene ID" value="ENSLACG00000017109.1"/>
</dbReference>
<keyword evidence="7" id="KW-0175">Coiled coil</keyword>
<keyword evidence="8" id="KW-1133">Transmembrane helix</keyword>
<feature type="transmembrane region" description="Helical" evidence="8">
    <location>
        <begin position="21"/>
        <end position="46"/>
    </location>
</feature>
<dbReference type="OMA" id="GFSGWCV"/>
<keyword evidence="10" id="KW-1185">Reference proteome</keyword>
<evidence type="ECO:0000256" key="7">
    <source>
        <dbReference type="SAM" id="Coils"/>
    </source>
</evidence>
<dbReference type="PANTHER" id="PTHR45161:SF1">
    <property type="entry name" value="CYTOSKELETON-ASSOCIATED PROTEIN 4"/>
    <property type="match status" value="1"/>
</dbReference>
<evidence type="ECO:0000256" key="6">
    <source>
        <dbReference type="ARBA" id="ARBA00023136"/>
    </source>
</evidence>
<evidence type="ECO:0000256" key="2">
    <source>
        <dbReference type="ARBA" id="ARBA00004496"/>
    </source>
</evidence>
<dbReference type="eggNOG" id="ENOG502QVCP">
    <property type="taxonomic scope" value="Eukaryota"/>
</dbReference>
<keyword evidence="5" id="KW-0597">Phosphoprotein</keyword>
<dbReference type="GO" id="GO:0005737">
    <property type="term" value="C:cytoplasm"/>
    <property type="evidence" value="ECO:0007669"/>
    <property type="project" value="UniProtKB-SubCell"/>
</dbReference>
<dbReference type="HOGENOM" id="CLU_032481_0_0_1"/>
<reference evidence="9" key="2">
    <citation type="submission" date="2025-08" db="UniProtKB">
        <authorList>
            <consortium name="Ensembl"/>
        </authorList>
    </citation>
    <scope>IDENTIFICATION</scope>
</reference>
<dbReference type="AlphaFoldDB" id="H3BC30"/>
<organism evidence="9 10">
    <name type="scientific">Latimeria chalumnae</name>
    <name type="common">Coelacanth</name>
    <dbReference type="NCBI Taxonomy" id="7897"/>
    <lineage>
        <taxon>Eukaryota</taxon>
        <taxon>Metazoa</taxon>
        <taxon>Chordata</taxon>
        <taxon>Craniata</taxon>
        <taxon>Vertebrata</taxon>
        <taxon>Euteleostomi</taxon>
        <taxon>Coelacanthiformes</taxon>
        <taxon>Coelacanthidae</taxon>
        <taxon>Latimeria</taxon>
    </lineage>
</organism>
<dbReference type="EMBL" id="AFYH01033443">
    <property type="status" value="NOT_ANNOTATED_CDS"/>
    <property type="molecule type" value="Genomic_DNA"/>
</dbReference>
<dbReference type="FunCoup" id="H3BC30">
    <property type="interactions" value="400"/>
</dbReference>
<keyword evidence="3" id="KW-1003">Cell membrane</keyword>
<feature type="coiled-coil region" evidence="7">
    <location>
        <begin position="393"/>
        <end position="420"/>
    </location>
</feature>
<evidence type="ECO:0000256" key="1">
    <source>
        <dbReference type="ARBA" id="ARBA00004236"/>
    </source>
</evidence>
<keyword evidence="8" id="KW-0812">Transmembrane</keyword>
<gene>
    <name evidence="9" type="primary">CKAP4</name>
</gene>
<dbReference type="GeneTree" id="ENSGT00390000015968"/>
<sequence>SDDVAKKGSKGGKGGLQKSGIASKLLTILLYLMLISGTVFSGWYVLNLVEKINEINHKNVEISLQNQEVVKGMETVVQQVQSLKVTVQSLESSLKGVHQQLDNTNSAVKKGENEINRISEVLQKLQNEILRDLSDGIKDVKDAREKDFTSLEQTVEERLMELTKSINDNIAVFTEVQRKSQYEIDDIKSQMSSLKEINHFKLELKSISDVIAELHNSLKFKDETMESFKNTINSLESTAQKKDQEMASFLKEYETFKQTVDSDHSSLENIRDNISQTETDNEAILELITSLKTDLQQVKTGFDEQEQKLFARTKDTLDTVEKNSEGFEKRLQLFEEKIESINFAMTQGAESPESVLSKHGYEDRLTVIDQTINELKVSVGEGNTDLQSVLKTLESITESQESASNDMEVLKKNLSELQSTPDDLTKLRDEVQGLKDHDVRQLHEQYDLLQEKNTVEELRASVRQSQTEIQMLRTAVDSLVAYSVKIENNENNLTSMKQSLEDFRYDLDKMLEKFEKIQETI</sequence>
<evidence type="ECO:0000313" key="10">
    <source>
        <dbReference type="Proteomes" id="UP000008672"/>
    </source>
</evidence>
<dbReference type="SUPFAM" id="SSF57997">
    <property type="entry name" value="Tropomyosin"/>
    <property type="match status" value="1"/>
</dbReference>
<evidence type="ECO:0000256" key="4">
    <source>
        <dbReference type="ARBA" id="ARBA00022490"/>
    </source>
</evidence>
<evidence type="ECO:0000256" key="5">
    <source>
        <dbReference type="ARBA" id="ARBA00022553"/>
    </source>
</evidence>
<dbReference type="Gene3D" id="1.10.287.1490">
    <property type="match status" value="1"/>
</dbReference>
<dbReference type="PANTHER" id="PTHR45161">
    <property type="entry name" value="CYTOSKELETON-ASSOCIATED PROTEIN 4"/>
    <property type="match status" value="1"/>
</dbReference>
<dbReference type="EMBL" id="AFYH01033445">
    <property type="status" value="NOT_ANNOTATED_CDS"/>
    <property type="molecule type" value="Genomic_DNA"/>
</dbReference>
<proteinExistence type="predicted"/>
<dbReference type="GO" id="GO:0005886">
    <property type="term" value="C:plasma membrane"/>
    <property type="evidence" value="ECO:0007669"/>
    <property type="project" value="UniProtKB-SubCell"/>
</dbReference>
<protein>
    <submittedName>
        <fullName evidence="9">Cytoskeleton associated protein 4</fullName>
    </submittedName>
</protein>
<evidence type="ECO:0000313" key="9">
    <source>
        <dbReference type="Ensembl" id="ENSLACP00000019451.1"/>
    </source>
</evidence>
<keyword evidence="6 8" id="KW-0472">Membrane</keyword>